<dbReference type="RefSeq" id="WP_171834078.1">
    <property type="nucleotide sequence ID" value="NZ_CP053708.1"/>
</dbReference>
<dbReference type="PANTHER" id="PTHR18964:SF149">
    <property type="entry name" value="BIFUNCTIONAL UDP-N-ACETYLGLUCOSAMINE 2-EPIMERASE_N-ACETYLMANNOSAMINE KINASE"/>
    <property type="match status" value="1"/>
</dbReference>
<accession>A0A6M8HPR4</accession>
<dbReference type="PANTHER" id="PTHR18964">
    <property type="entry name" value="ROK (REPRESSOR, ORF, KINASE) FAMILY"/>
    <property type="match status" value="1"/>
</dbReference>
<gene>
    <name evidence="3" type="ORF">HN018_09475</name>
</gene>
<dbReference type="KEGG" id="lck:HN018_09475"/>
<dbReference type="Pfam" id="PF00480">
    <property type="entry name" value="ROK"/>
    <property type="match status" value="1"/>
</dbReference>
<dbReference type="Pfam" id="PF01047">
    <property type="entry name" value="MarR"/>
    <property type="match status" value="1"/>
</dbReference>
<evidence type="ECO:0000313" key="3">
    <source>
        <dbReference type="EMBL" id="QKE90241.1"/>
    </source>
</evidence>
<dbReference type="SUPFAM" id="SSF53067">
    <property type="entry name" value="Actin-like ATPase domain"/>
    <property type="match status" value="1"/>
</dbReference>
<dbReference type="Proteomes" id="UP000500767">
    <property type="component" value="Chromosome"/>
</dbReference>
<feature type="domain" description="HTH marR-type" evidence="2">
    <location>
        <begin position="2"/>
        <end position="49"/>
    </location>
</feature>
<dbReference type="EMBL" id="CP053708">
    <property type="protein sequence ID" value="QKE90241.1"/>
    <property type="molecule type" value="Genomic_DNA"/>
</dbReference>
<dbReference type="SUPFAM" id="SSF46785">
    <property type="entry name" value="Winged helix' DNA-binding domain"/>
    <property type="match status" value="1"/>
</dbReference>
<dbReference type="InterPro" id="IPR043129">
    <property type="entry name" value="ATPase_NBD"/>
</dbReference>
<dbReference type="InterPro" id="IPR000600">
    <property type="entry name" value="ROK"/>
</dbReference>
<sequence>MLTTTQTQMLRLLGRSGPMSRTMLAEGSGLSKPAITVVMRELVGLGFVEEAARPPGSKGASRPMALRGDAACFVGVSLAERDAMVVLSDLVGRTLGQLTVSAAARSGGWTPETLVEAIAAAIPDLLAGHAIRPSGVGVAVPGFVDLAGKRCRQSTRLGWVDVPLAALLQERLGVPVRLENDAHALARGMQMSSRMLNFSLVSVDQGIGCGHIVDGRLLRGRHGGAGEIAHVTLRPGGLPCRCGKRGCLDTLSSLRALADVARVSRMAGNPAALQRQADAGFGAAVRLLQDGGLALGLAIAQMIQCLDPGKVLIGVDPALATGVYGATVCRAIAANVLDGFAGSATGEPVGFVTIAPSAWAEGAAGVALHRYLWGADE</sequence>
<reference evidence="3 4" key="1">
    <citation type="journal article" date="2014" name="World J. Microbiol. Biotechnol.">
        <title>Biodiversity and physiological characteristics of Antarctic and Arctic lichens-associated bacteria.</title>
        <authorList>
            <person name="Lee Y.M."/>
            <person name="Kim E.H."/>
            <person name="Lee H.K."/>
            <person name="Hong S.G."/>
        </authorList>
    </citation>
    <scope>NUCLEOTIDE SEQUENCE [LARGE SCALE GENOMIC DNA]</scope>
    <source>
        <strain evidence="3 4">PAMC 26569</strain>
    </source>
</reference>
<organism evidence="3 4">
    <name type="scientific">Lichenicola cladoniae</name>
    <dbReference type="NCBI Taxonomy" id="1484109"/>
    <lineage>
        <taxon>Bacteria</taxon>
        <taxon>Pseudomonadati</taxon>
        <taxon>Pseudomonadota</taxon>
        <taxon>Alphaproteobacteria</taxon>
        <taxon>Acetobacterales</taxon>
        <taxon>Acetobacteraceae</taxon>
        <taxon>Lichenicola</taxon>
    </lineage>
</organism>
<dbReference type="InterPro" id="IPR036390">
    <property type="entry name" value="WH_DNA-bd_sf"/>
</dbReference>
<dbReference type="Gene3D" id="3.30.420.40">
    <property type="match status" value="2"/>
</dbReference>
<name>A0A6M8HPR4_9PROT</name>
<evidence type="ECO:0000259" key="2">
    <source>
        <dbReference type="Pfam" id="PF01047"/>
    </source>
</evidence>
<dbReference type="InterPro" id="IPR036388">
    <property type="entry name" value="WH-like_DNA-bd_sf"/>
</dbReference>
<dbReference type="GO" id="GO:0003700">
    <property type="term" value="F:DNA-binding transcription factor activity"/>
    <property type="evidence" value="ECO:0007669"/>
    <property type="project" value="InterPro"/>
</dbReference>
<evidence type="ECO:0000313" key="4">
    <source>
        <dbReference type="Proteomes" id="UP000500767"/>
    </source>
</evidence>
<protein>
    <submittedName>
        <fullName evidence="3">ROK family transcriptional regulator</fullName>
    </submittedName>
</protein>
<dbReference type="AlphaFoldDB" id="A0A6M8HPR4"/>
<dbReference type="Gene3D" id="1.10.10.10">
    <property type="entry name" value="Winged helix-like DNA-binding domain superfamily/Winged helix DNA-binding domain"/>
    <property type="match status" value="1"/>
</dbReference>
<evidence type="ECO:0000256" key="1">
    <source>
        <dbReference type="ARBA" id="ARBA00006479"/>
    </source>
</evidence>
<proteinExistence type="inferred from homology"/>
<comment type="similarity">
    <text evidence="1">Belongs to the ROK (NagC/XylR) family.</text>
</comment>
<dbReference type="InterPro" id="IPR000835">
    <property type="entry name" value="HTH_MarR-typ"/>
</dbReference>
<keyword evidence="4" id="KW-1185">Reference proteome</keyword>